<dbReference type="GO" id="GO:0004029">
    <property type="term" value="F:aldehyde dehydrogenase (NAD+) activity"/>
    <property type="evidence" value="ECO:0007669"/>
    <property type="project" value="TreeGrafter"/>
</dbReference>
<evidence type="ECO:0000259" key="1">
    <source>
        <dbReference type="Pfam" id="PF01370"/>
    </source>
</evidence>
<comment type="caution">
    <text evidence="2">The sequence shown here is derived from an EMBL/GenBank/DDBJ whole genome shotgun (WGS) entry which is preliminary data.</text>
</comment>
<dbReference type="EMBL" id="QTSU01000002">
    <property type="protein sequence ID" value="RDZ27412.1"/>
    <property type="molecule type" value="Genomic_DNA"/>
</dbReference>
<protein>
    <submittedName>
        <fullName evidence="2">NAD-dependent epimerase/dehydratase family protein</fullName>
    </submittedName>
</protein>
<dbReference type="AlphaFoldDB" id="A0A371K0P0"/>
<dbReference type="InterPro" id="IPR001509">
    <property type="entry name" value="Epimerase_deHydtase"/>
</dbReference>
<name>A0A371K0P0_9GAMM</name>
<dbReference type="PANTHER" id="PTHR48079">
    <property type="entry name" value="PROTEIN YEEZ"/>
    <property type="match status" value="1"/>
</dbReference>
<feature type="domain" description="NAD-dependent epimerase/dehydratase" evidence="1">
    <location>
        <begin position="7"/>
        <end position="220"/>
    </location>
</feature>
<dbReference type="InterPro" id="IPR051783">
    <property type="entry name" value="NAD(P)-dependent_oxidoreduct"/>
</dbReference>
<accession>A0A371K0P0</accession>
<organism evidence="2 3">
    <name type="scientific">Lysobacter silvisoli</name>
    <dbReference type="NCBI Taxonomy" id="2293254"/>
    <lineage>
        <taxon>Bacteria</taxon>
        <taxon>Pseudomonadati</taxon>
        <taxon>Pseudomonadota</taxon>
        <taxon>Gammaproteobacteria</taxon>
        <taxon>Lysobacterales</taxon>
        <taxon>Lysobacteraceae</taxon>
        <taxon>Lysobacter</taxon>
    </lineage>
</organism>
<dbReference type="Gene3D" id="3.40.50.720">
    <property type="entry name" value="NAD(P)-binding Rossmann-like Domain"/>
    <property type="match status" value="1"/>
</dbReference>
<dbReference type="GO" id="GO:0005737">
    <property type="term" value="C:cytoplasm"/>
    <property type="evidence" value="ECO:0007669"/>
    <property type="project" value="TreeGrafter"/>
</dbReference>
<reference evidence="2 3" key="1">
    <citation type="submission" date="2018-08" db="EMBL/GenBank/DDBJ databases">
        <title>Lysobacter sp. zong2l5, whole genome shotgun sequence.</title>
        <authorList>
            <person name="Zhang X."/>
            <person name="Feng G."/>
            <person name="Zhu H."/>
        </authorList>
    </citation>
    <scope>NUCLEOTIDE SEQUENCE [LARGE SCALE GENOMIC DNA]</scope>
    <source>
        <strain evidence="3">zong2l5</strain>
    </source>
</reference>
<dbReference type="PANTHER" id="PTHR48079:SF6">
    <property type="entry name" value="NAD(P)-BINDING DOMAIN-CONTAINING PROTEIN-RELATED"/>
    <property type="match status" value="1"/>
</dbReference>
<gene>
    <name evidence="2" type="ORF">DX914_14375</name>
</gene>
<dbReference type="Proteomes" id="UP000264492">
    <property type="component" value="Unassembled WGS sequence"/>
</dbReference>
<dbReference type="RefSeq" id="WP_115859841.1">
    <property type="nucleotide sequence ID" value="NZ_QTSU01000002.1"/>
</dbReference>
<dbReference type="InterPro" id="IPR036291">
    <property type="entry name" value="NAD(P)-bd_dom_sf"/>
</dbReference>
<sequence length="342" mass="37251">MKAKQRALVLGASGGIGGELAVRLLQRGWEVHALQHRSRMTGTRGNGIYWWRGDAMQREDVLQAAKGASLIVHAVDSLLWRDTGSQPLAMLEHSIEAAVANRARVLLPAPMSVYGAASGLLDEDAPQRPLGQRGLLQVRMEQRLQAATAEGAQALIVRSGDYFGPHAVRSWFSQALVEPGRALSSLRYPGRAGTGHAWCYLPDAAEAMLRLLERAERLGAFERFHLQGHWDADGGAMVAAIARAAAGARLRVKPFPWSLLRRSAPLLPLFRELSELRTHWQEPQRPDNRRLLALLGEEPRTDLDSAVRETLYAMGCIDSAAPKRAAARKRKPAAGAALAAAA</sequence>
<keyword evidence="3" id="KW-1185">Reference proteome</keyword>
<evidence type="ECO:0000313" key="2">
    <source>
        <dbReference type="EMBL" id="RDZ27412.1"/>
    </source>
</evidence>
<proteinExistence type="predicted"/>
<dbReference type="Pfam" id="PF01370">
    <property type="entry name" value="Epimerase"/>
    <property type="match status" value="1"/>
</dbReference>
<dbReference type="OrthoDB" id="112777at2"/>
<evidence type="ECO:0000313" key="3">
    <source>
        <dbReference type="Proteomes" id="UP000264492"/>
    </source>
</evidence>
<dbReference type="SUPFAM" id="SSF51735">
    <property type="entry name" value="NAD(P)-binding Rossmann-fold domains"/>
    <property type="match status" value="1"/>
</dbReference>